<dbReference type="InterPro" id="IPR001387">
    <property type="entry name" value="Cro/C1-type_HTH"/>
</dbReference>
<evidence type="ECO:0000313" key="3">
    <source>
        <dbReference type="Proteomes" id="UP000315224"/>
    </source>
</evidence>
<dbReference type="Proteomes" id="UP000315224">
    <property type="component" value="Unassembled WGS sequence"/>
</dbReference>
<sequence length="631" mass="73329">MGKMNNKFVKILKQSFYNELFKVLKSYIIQNRTALKVSKTNLLENKYVTLDDFDVRRILASKSSGSRLYSVLQIVCSLEVNGYGRYGYETDNGEVWLNVHVSYRLDDGIKDFTVVRVEDSDNKLDFTSEFTDNFVPIISSSSMETIAEKILEKHQPSMLEEPRSLDISALITALDIQLIEQKLSQDNSIFGEIVFKDMLIRVWDEENSPCEIEASKGTIVVDPTIRDFRNQGSYNNTVVHEIVHWILHRNYQECRMLIGGDAGTSFVDSVCEVNVKWADADWMEWHANGIAPRLLMPRKTTKEKVNELFTEYSLKYPENAKTNMFEQVIDDIADFFQVSRFAAKIRLQQLGYKEFEGIYNFVGDQYLRSYSFELKALVSNQTFTISFPNACLLNFKNEKFRELMDSQRYVYVDSHFCLNNSKYVTMVDYGIYEMTDYAYEHMDECCLVFDIYYKNDRKKDIPITIFNEYIMYRGKSSVDIEVDFSDYLSIVDGRIEVRDGEIFKELAKIVDELPGSFTKTLVYHRDRKELTQEELEEASGISVSTIRRLETKSDANRSVEHMMALSLGMKLFPTLSFDLVDKSGTSFRDENVTHLAYKMVLNNMYHKGVQECNSWLIEMGIPGFLKKEEKK</sequence>
<dbReference type="Pfam" id="PF01381">
    <property type="entry name" value="HTH_3"/>
    <property type="match status" value="1"/>
</dbReference>
<dbReference type="Gene3D" id="1.10.260.40">
    <property type="entry name" value="lambda repressor-like DNA-binding domains"/>
    <property type="match status" value="1"/>
</dbReference>
<dbReference type="InterPro" id="IPR010982">
    <property type="entry name" value="Lambda_DNA-bd_dom_sf"/>
</dbReference>
<accession>A0A540UWT0</accession>
<dbReference type="AlphaFoldDB" id="A0A540UWT0"/>
<dbReference type="RefSeq" id="WP_141600303.1">
    <property type="nucleotide sequence ID" value="NZ_VIEK01000008.1"/>
</dbReference>
<dbReference type="CDD" id="cd00093">
    <property type="entry name" value="HTH_XRE"/>
    <property type="match status" value="1"/>
</dbReference>
<name>A0A540UWT0_STRSU</name>
<feature type="domain" description="HTH cro/C1-type" evidence="1">
    <location>
        <begin position="521"/>
        <end position="577"/>
    </location>
</feature>
<organism evidence="2 3">
    <name type="scientific">Streptococcus suis</name>
    <dbReference type="NCBI Taxonomy" id="1307"/>
    <lineage>
        <taxon>Bacteria</taxon>
        <taxon>Bacillati</taxon>
        <taxon>Bacillota</taxon>
        <taxon>Bacilli</taxon>
        <taxon>Lactobacillales</taxon>
        <taxon>Streptococcaceae</taxon>
        <taxon>Streptococcus</taxon>
    </lineage>
</organism>
<dbReference type="PROSITE" id="PS50943">
    <property type="entry name" value="HTH_CROC1"/>
    <property type="match status" value="1"/>
</dbReference>
<dbReference type="GO" id="GO:0003677">
    <property type="term" value="F:DNA binding"/>
    <property type="evidence" value="ECO:0007669"/>
    <property type="project" value="InterPro"/>
</dbReference>
<reference evidence="2 3" key="1">
    <citation type="submission" date="2019-06" db="EMBL/GenBank/DDBJ databases">
        <title>Comprehensive assessment of Oxford Nanopore MinION sequencing for bacterial characterization and routine diagnosis.</title>
        <authorList>
            <person name="Tan S."/>
            <person name="Dvorak C.M.T."/>
            <person name="Gebhart C."/>
            <person name="Estrada A."/>
            <person name="Marthaler D.G."/>
            <person name="Murtaugh M.P."/>
        </authorList>
    </citation>
    <scope>NUCLEOTIDE SEQUENCE [LARGE SCALE GENOMIC DNA]</scope>
    <source>
        <strain evidence="2 3">2017UMN1435.21</strain>
    </source>
</reference>
<comment type="caution">
    <text evidence="2">The sequence shown here is derived from an EMBL/GenBank/DDBJ whole genome shotgun (WGS) entry which is preliminary data.</text>
</comment>
<dbReference type="EMBL" id="VIEK01000008">
    <property type="protein sequence ID" value="TQE88483.1"/>
    <property type="molecule type" value="Genomic_DNA"/>
</dbReference>
<gene>
    <name evidence="2" type="ORF">FH692_06300</name>
</gene>
<dbReference type="SUPFAM" id="SSF47413">
    <property type="entry name" value="lambda repressor-like DNA-binding domains"/>
    <property type="match status" value="1"/>
</dbReference>
<evidence type="ECO:0000313" key="2">
    <source>
        <dbReference type="EMBL" id="TQE88483.1"/>
    </source>
</evidence>
<protein>
    <submittedName>
        <fullName evidence="2">ImmA/IrrE family metallo-endopeptidase</fullName>
    </submittedName>
</protein>
<evidence type="ECO:0000259" key="1">
    <source>
        <dbReference type="PROSITE" id="PS50943"/>
    </source>
</evidence>
<proteinExistence type="predicted"/>